<dbReference type="EMBL" id="NRSJ01000041">
    <property type="protein sequence ID" value="MBK1706406.1"/>
    <property type="molecule type" value="Genomic_DNA"/>
</dbReference>
<protein>
    <recommendedName>
        <fullName evidence="4">Zinc resistance-associated protein</fullName>
    </recommendedName>
</protein>
<feature type="signal peptide" evidence="1">
    <location>
        <begin position="1"/>
        <end position="18"/>
    </location>
</feature>
<comment type="caution">
    <text evidence="2">The sequence shown here is derived from an EMBL/GenBank/DDBJ whole genome shotgun (WGS) entry which is preliminary data.</text>
</comment>
<dbReference type="Proteomes" id="UP001296776">
    <property type="component" value="Unassembled WGS sequence"/>
</dbReference>
<dbReference type="AlphaFoldDB" id="A0AAJ0U6Y9"/>
<accession>A0AAJ0U6Y9</accession>
<keyword evidence="3" id="KW-1185">Reference proteome</keyword>
<reference evidence="2" key="1">
    <citation type="submission" date="2017-08" db="EMBL/GenBank/DDBJ databases">
        <authorList>
            <person name="Imhoff J.F."/>
            <person name="Rahn T."/>
            <person name="Kuenzel S."/>
            <person name="Neulinger S.C."/>
        </authorList>
    </citation>
    <scope>NUCLEOTIDE SEQUENCE</scope>
    <source>
        <strain evidence="2">DSM 11080</strain>
    </source>
</reference>
<keyword evidence="1" id="KW-0732">Signal</keyword>
<evidence type="ECO:0000256" key="1">
    <source>
        <dbReference type="SAM" id="SignalP"/>
    </source>
</evidence>
<proteinExistence type="predicted"/>
<dbReference type="RefSeq" id="WP_200347854.1">
    <property type="nucleotide sequence ID" value="NZ_NRSJ01000041.1"/>
</dbReference>
<gene>
    <name evidence="2" type="ORF">CKO40_18080</name>
</gene>
<feature type="chain" id="PRO_5042547314" description="Zinc resistance-associated protein" evidence="1">
    <location>
        <begin position="19"/>
        <end position="145"/>
    </location>
</feature>
<evidence type="ECO:0000313" key="2">
    <source>
        <dbReference type="EMBL" id="MBK1706406.1"/>
    </source>
</evidence>
<reference evidence="2" key="2">
    <citation type="journal article" date="2020" name="Microorganisms">
        <title>Osmotic Adaptation and Compatible Solute Biosynthesis of Phototrophic Bacteria as Revealed from Genome Analyses.</title>
        <authorList>
            <person name="Imhoff J.F."/>
            <person name="Rahn T."/>
            <person name="Kunzel S."/>
            <person name="Keller A."/>
            <person name="Neulinger S.C."/>
        </authorList>
    </citation>
    <scope>NUCLEOTIDE SEQUENCE</scope>
    <source>
        <strain evidence="2">DSM 11080</strain>
    </source>
</reference>
<organism evidence="2 3">
    <name type="scientific">Halochromatium glycolicum</name>
    <dbReference type="NCBI Taxonomy" id="85075"/>
    <lineage>
        <taxon>Bacteria</taxon>
        <taxon>Pseudomonadati</taxon>
        <taxon>Pseudomonadota</taxon>
        <taxon>Gammaproteobacteria</taxon>
        <taxon>Chromatiales</taxon>
        <taxon>Chromatiaceae</taxon>
        <taxon>Halochromatium</taxon>
    </lineage>
</organism>
<name>A0AAJ0U6Y9_9GAMM</name>
<evidence type="ECO:0008006" key="4">
    <source>
        <dbReference type="Google" id="ProtNLM"/>
    </source>
</evidence>
<evidence type="ECO:0000313" key="3">
    <source>
        <dbReference type="Proteomes" id="UP001296776"/>
    </source>
</evidence>
<sequence>MRRYPGLAVLLLSSSLLADVHPLRAAGQGDPAAAGAHQRRDAARGWLTLEGDQRAYRDRVGPLGLTHQRQLETIERSQQLDLRAVQQRTGRQIERAERVQRLAPGSNLGAPQIPMRDAAADIRRRIERHRYNIRSQQGWRPFHRR</sequence>